<evidence type="ECO:0000313" key="2">
    <source>
        <dbReference type="EMBL" id="ONH66314.1"/>
    </source>
</evidence>
<dbReference type="Proteomes" id="UP000189513">
    <property type="component" value="Unassembled WGS sequence"/>
</dbReference>
<dbReference type="InterPro" id="IPR019651">
    <property type="entry name" value="Glutamate_DH_NAD-spec"/>
</dbReference>
<name>A0A1V2L3D0_CYBFA</name>
<evidence type="ECO:0000313" key="3">
    <source>
        <dbReference type="Proteomes" id="UP000189513"/>
    </source>
</evidence>
<accession>A0A1V2L3D0</accession>
<proteinExistence type="predicted"/>
<organism evidence="2 3">
    <name type="scientific">Cyberlindnera fabianii</name>
    <name type="common">Yeast</name>
    <name type="synonym">Hansenula fabianii</name>
    <dbReference type="NCBI Taxonomy" id="36022"/>
    <lineage>
        <taxon>Eukaryota</taxon>
        <taxon>Fungi</taxon>
        <taxon>Dikarya</taxon>
        <taxon>Ascomycota</taxon>
        <taxon>Saccharomycotina</taxon>
        <taxon>Saccharomycetes</taxon>
        <taxon>Phaffomycetales</taxon>
        <taxon>Phaffomycetaceae</taxon>
        <taxon>Cyberlindnera</taxon>
    </lineage>
</organism>
<dbReference type="AlphaFoldDB" id="A0A1V2L3D0"/>
<feature type="chain" id="PRO_5012392116" evidence="1">
    <location>
        <begin position="27"/>
        <end position="257"/>
    </location>
</feature>
<dbReference type="VEuPathDB" id="FungiDB:BON22_3802"/>
<reference evidence="3" key="1">
    <citation type="journal article" date="2017" name="Genome Announc.">
        <title>Genome sequences of Cyberlindnera fabianii 65, Pichia kudriavzevii 129, and Saccharomyces cerevisiae 131 isolated from fermented masau fruits in Zimbabwe.</title>
        <authorList>
            <person name="van Rijswijck I.M.H."/>
            <person name="Derks M.F.L."/>
            <person name="Abee T."/>
            <person name="de Ridder D."/>
            <person name="Smid E.J."/>
        </authorList>
    </citation>
    <scope>NUCLEOTIDE SEQUENCE [LARGE SCALE GENOMIC DNA]</scope>
    <source>
        <strain evidence="3">65</strain>
    </source>
</reference>
<sequence>MSSLDKRPLSLVMVILLVLPVPFSKAETFKIPDGSVEVNTLKQGVNLNGGLSRGGQGSLGSLSGSSQSSQRSLVRCDVLLVLSLELVSQVVNKFVIKVLTTQVCVTCSSLDLEDTIIDGQKGDIESTTTQVENQNVVFTLALLVQTVGNSSGSWLVDDTKNVQTSNETGILNGVLWVHGSLILSSITNETLSVGKGNVRWSGTVTLVVGDDLNTVISVVGHTGVCGTQINSDSFAHLYRVSPSLILVDPCLATTAAP</sequence>
<evidence type="ECO:0000256" key="1">
    <source>
        <dbReference type="SAM" id="SignalP"/>
    </source>
</evidence>
<dbReference type="Pfam" id="PF10712">
    <property type="entry name" value="NAD-GH"/>
    <property type="match status" value="1"/>
</dbReference>
<comment type="caution">
    <text evidence="2">The sequence shown here is derived from an EMBL/GenBank/DDBJ whole genome shotgun (WGS) entry which is preliminary data.</text>
</comment>
<protein>
    <submittedName>
        <fullName evidence="2">NAD-specific glutamate dehydrogenase</fullName>
    </submittedName>
</protein>
<keyword evidence="3" id="KW-1185">Reference proteome</keyword>
<feature type="signal peptide" evidence="1">
    <location>
        <begin position="1"/>
        <end position="26"/>
    </location>
</feature>
<dbReference type="EMBL" id="MPUK01000007">
    <property type="protein sequence ID" value="ONH66314.1"/>
    <property type="molecule type" value="Genomic_DNA"/>
</dbReference>
<gene>
    <name evidence="2" type="ORF">BON22_3802</name>
</gene>
<keyword evidence="1" id="KW-0732">Signal</keyword>
<dbReference type="STRING" id="36022.A0A1V2L3D0"/>